<comment type="caution">
    <text evidence="3">The sequence shown here is derived from an EMBL/GenBank/DDBJ whole genome shotgun (WGS) entry which is preliminary data.</text>
</comment>
<dbReference type="EMBL" id="JAVDXW010000001">
    <property type="protein sequence ID" value="MDR7300848.1"/>
    <property type="molecule type" value="Genomic_DNA"/>
</dbReference>
<keyword evidence="2" id="KW-0472">Membrane</keyword>
<reference evidence="3" key="1">
    <citation type="submission" date="2023-07" db="EMBL/GenBank/DDBJ databases">
        <title>Sequencing the genomes of 1000 actinobacteria strains.</title>
        <authorList>
            <person name="Klenk H.-P."/>
        </authorList>
    </citation>
    <scope>NUCLEOTIDE SEQUENCE</scope>
    <source>
        <strain evidence="3">DSM 45977</strain>
    </source>
</reference>
<feature type="transmembrane region" description="Helical" evidence="2">
    <location>
        <begin position="287"/>
        <end position="318"/>
    </location>
</feature>
<evidence type="ECO:0008006" key="5">
    <source>
        <dbReference type="Google" id="ProtNLM"/>
    </source>
</evidence>
<protein>
    <recommendedName>
        <fullName evidence="5">5,10-methylene-tetrahydrofolate dehydrogenase</fullName>
    </recommendedName>
</protein>
<evidence type="ECO:0000256" key="1">
    <source>
        <dbReference type="SAM" id="MobiDB-lite"/>
    </source>
</evidence>
<feature type="transmembrane region" description="Helical" evidence="2">
    <location>
        <begin position="245"/>
        <end position="267"/>
    </location>
</feature>
<proteinExistence type="predicted"/>
<sequence>MSDDSAESAGERTVTVGLVADPGLPLEIAQRVSEELPEILSRQVNNQVDWKLSVLCEDLGLDAHDRVPILGIARRKMPDEGWDLMVCLTDLPRINGNRPIIADISSAQGVALASLPAIGWMRAQHHVRDTIVHLLGILARGTLNLGTGHDKQHEIHHHVRRRSTEWVSPVRQVPAPSDQDIDVYLALTGGRGRMRLLFGMVRDNRPWRLIPSLSRAFAAATATAAFGVFYSSIWRMADALSSARLFVISLFAIMIMVLWLIAYNSLWERSRSEAERGKAVLYNAATVLTLFLGVAGMYILLFAVTLLAAIAVIAAGYLRIRLGHPVGIVDYISLVWLSSSMGTVAGALGSSLETEGSVLEATYSRREQQRRARLREREEQEQEQEQERSE</sequence>
<name>A0AAE3ZBV1_9ACTN</name>
<dbReference type="RefSeq" id="WP_310270313.1">
    <property type="nucleotide sequence ID" value="NZ_JAVDXW010000001.1"/>
</dbReference>
<accession>A0AAE3ZBV1</accession>
<keyword evidence="2" id="KW-0812">Transmembrane</keyword>
<feature type="region of interest" description="Disordered" evidence="1">
    <location>
        <begin position="370"/>
        <end position="390"/>
    </location>
</feature>
<keyword evidence="4" id="KW-1185">Reference proteome</keyword>
<dbReference type="Proteomes" id="UP001180845">
    <property type="component" value="Unassembled WGS sequence"/>
</dbReference>
<organism evidence="3 4">
    <name type="scientific">Haloactinomyces albus</name>
    <dbReference type="NCBI Taxonomy" id="1352928"/>
    <lineage>
        <taxon>Bacteria</taxon>
        <taxon>Bacillati</taxon>
        <taxon>Actinomycetota</taxon>
        <taxon>Actinomycetes</taxon>
        <taxon>Actinopolysporales</taxon>
        <taxon>Actinopolysporaceae</taxon>
        <taxon>Haloactinomyces</taxon>
    </lineage>
</organism>
<keyword evidence="2" id="KW-1133">Transmembrane helix</keyword>
<feature type="transmembrane region" description="Helical" evidence="2">
    <location>
        <begin position="213"/>
        <end position="233"/>
    </location>
</feature>
<evidence type="ECO:0000256" key="2">
    <source>
        <dbReference type="SAM" id="Phobius"/>
    </source>
</evidence>
<evidence type="ECO:0000313" key="4">
    <source>
        <dbReference type="Proteomes" id="UP001180845"/>
    </source>
</evidence>
<dbReference type="AlphaFoldDB" id="A0AAE3ZBV1"/>
<evidence type="ECO:0000313" key="3">
    <source>
        <dbReference type="EMBL" id="MDR7300848.1"/>
    </source>
</evidence>
<gene>
    <name evidence="3" type="ORF">JOF55_001029</name>
</gene>